<sequence length="447" mass="48359">MRRLGILVLTIVAMTTTVLPARADTVTRYEGEIDGAKYRVMVPSSWNGTLVLWSHGAYGVEPPTIALTDQPATEEYLLSRGYALAASKFRQPVGWSVEDGPRDQLALLDWFRRTVGPPRRTISAGESAGGATATVLAERNAHRFSGVLTLCGAMAGSGAYWNSGLDVMFAVKTLLGADFALVKAIDPAANEQAAYDAVDRAVDPAGAARVALAAALGDVPAAFDPTVPAPTELADRLYWARVWVQYFRTAAVGTARADLERRAGGNPSGNLLVDYRRVLDRSGAKGLVVEAYRTAGLDLDADLDRLAAAPRVTPDLRAVAYLGVPLGFDPWPVVTVHNRYDGVLPLSNETVYARRALRPDNLRQYAVDRAGHCRFTASEEITAFESLFHRLDTGTWRADDPATQNTRAAAHGPERQTIRNPLTGQTVVVGPAFTTVPRTPYPREFPF</sequence>
<organism evidence="2 3">
    <name type="scientific">Saccharothrix violaceirubra</name>
    <dbReference type="NCBI Taxonomy" id="413306"/>
    <lineage>
        <taxon>Bacteria</taxon>
        <taxon>Bacillati</taxon>
        <taxon>Actinomycetota</taxon>
        <taxon>Actinomycetes</taxon>
        <taxon>Pseudonocardiales</taxon>
        <taxon>Pseudonocardiaceae</taxon>
        <taxon>Saccharothrix</taxon>
    </lineage>
</organism>
<proteinExistence type="predicted"/>
<keyword evidence="1" id="KW-0732">Signal</keyword>
<keyword evidence="3" id="KW-1185">Reference proteome</keyword>
<dbReference type="InterPro" id="IPR029058">
    <property type="entry name" value="AB_hydrolase_fold"/>
</dbReference>
<evidence type="ECO:0000313" key="2">
    <source>
        <dbReference type="EMBL" id="MBB4963060.1"/>
    </source>
</evidence>
<dbReference type="Gene3D" id="3.40.50.1820">
    <property type="entry name" value="alpha/beta hydrolase"/>
    <property type="match status" value="1"/>
</dbReference>
<gene>
    <name evidence="2" type="ORF">F4559_000419</name>
</gene>
<protein>
    <submittedName>
        <fullName evidence="2">Uncharacterized protein</fullName>
    </submittedName>
</protein>
<evidence type="ECO:0000256" key="1">
    <source>
        <dbReference type="SAM" id="SignalP"/>
    </source>
</evidence>
<evidence type="ECO:0000313" key="3">
    <source>
        <dbReference type="Proteomes" id="UP000542674"/>
    </source>
</evidence>
<feature type="signal peptide" evidence="1">
    <location>
        <begin position="1"/>
        <end position="23"/>
    </location>
</feature>
<feature type="chain" id="PRO_5030785881" evidence="1">
    <location>
        <begin position="24"/>
        <end position="447"/>
    </location>
</feature>
<comment type="caution">
    <text evidence="2">The sequence shown here is derived from an EMBL/GenBank/DDBJ whole genome shotgun (WGS) entry which is preliminary data.</text>
</comment>
<dbReference type="Proteomes" id="UP000542674">
    <property type="component" value="Unassembled WGS sequence"/>
</dbReference>
<dbReference type="RefSeq" id="WP_184665892.1">
    <property type="nucleotide sequence ID" value="NZ_BAABAI010000004.1"/>
</dbReference>
<dbReference type="SUPFAM" id="SSF53474">
    <property type="entry name" value="alpha/beta-Hydrolases"/>
    <property type="match status" value="1"/>
</dbReference>
<name>A0A7W7T0K2_9PSEU</name>
<dbReference type="AlphaFoldDB" id="A0A7W7T0K2"/>
<accession>A0A7W7T0K2</accession>
<dbReference type="EMBL" id="JACHJS010000001">
    <property type="protein sequence ID" value="MBB4963060.1"/>
    <property type="molecule type" value="Genomic_DNA"/>
</dbReference>
<reference evidence="2 3" key="1">
    <citation type="submission" date="2020-08" db="EMBL/GenBank/DDBJ databases">
        <title>Sequencing the genomes of 1000 actinobacteria strains.</title>
        <authorList>
            <person name="Klenk H.-P."/>
        </authorList>
    </citation>
    <scope>NUCLEOTIDE SEQUENCE [LARGE SCALE GENOMIC DNA]</scope>
    <source>
        <strain evidence="2 3">DSM 45084</strain>
    </source>
</reference>